<evidence type="ECO:0000256" key="4">
    <source>
        <dbReference type="ARBA" id="ARBA00022490"/>
    </source>
</evidence>
<dbReference type="GO" id="GO:0000467">
    <property type="term" value="P:exonucleolytic trimming to generate mature 3'-end of 5.8S rRNA from tricistronic rRNA transcript (SSU-rRNA, 5.8S rRNA, LSU-rRNA)"/>
    <property type="evidence" value="ECO:0007669"/>
    <property type="project" value="TreeGrafter"/>
</dbReference>
<dbReference type="Pfam" id="PF01138">
    <property type="entry name" value="RNase_PH"/>
    <property type="match status" value="1"/>
</dbReference>
<organism evidence="9 10">
    <name type="scientific">Chytriomyces confervae</name>
    <dbReference type="NCBI Taxonomy" id="246404"/>
    <lineage>
        <taxon>Eukaryota</taxon>
        <taxon>Fungi</taxon>
        <taxon>Fungi incertae sedis</taxon>
        <taxon>Chytridiomycota</taxon>
        <taxon>Chytridiomycota incertae sedis</taxon>
        <taxon>Chytridiomycetes</taxon>
        <taxon>Chytridiales</taxon>
        <taxon>Chytriomycetaceae</taxon>
        <taxon>Chytriomyces</taxon>
    </lineage>
</organism>
<dbReference type="InterPro" id="IPR001247">
    <property type="entry name" value="ExoRNase_PH_dom1"/>
</dbReference>
<dbReference type="EMBL" id="QEAP01000025">
    <property type="protein sequence ID" value="TPX77236.1"/>
    <property type="molecule type" value="Genomic_DNA"/>
</dbReference>
<dbReference type="GO" id="GO:0035925">
    <property type="term" value="F:mRNA 3'-UTR AU-rich region binding"/>
    <property type="evidence" value="ECO:0007669"/>
    <property type="project" value="TreeGrafter"/>
</dbReference>
<dbReference type="STRING" id="246404.A0A507FPH5"/>
<dbReference type="SUPFAM" id="SSF54211">
    <property type="entry name" value="Ribosomal protein S5 domain 2-like"/>
    <property type="match status" value="1"/>
</dbReference>
<dbReference type="PANTHER" id="PTHR11097">
    <property type="entry name" value="EXOSOME COMPLEX EXONUCLEASE RIBOSOMAL RNA PROCESSING PROTEIN"/>
    <property type="match status" value="1"/>
</dbReference>
<dbReference type="InterPro" id="IPR036345">
    <property type="entry name" value="ExoRNase_PH_dom2_sf"/>
</dbReference>
<dbReference type="SUPFAM" id="SSF55666">
    <property type="entry name" value="Ribonuclease PH domain 2-like"/>
    <property type="match status" value="1"/>
</dbReference>
<dbReference type="Proteomes" id="UP000320333">
    <property type="component" value="Unassembled WGS sequence"/>
</dbReference>
<dbReference type="InterPro" id="IPR020568">
    <property type="entry name" value="Ribosomal_Su5_D2-typ_SF"/>
</dbReference>
<evidence type="ECO:0000259" key="7">
    <source>
        <dbReference type="Pfam" id="PF01138"/>
    </source>
</evidence>
<sequence>MAVSVCEREFTLTGVASNIRSDGRGRSDVRAAAVESGGISQASGSCRVSSAGGTTVLVGIKVAVGAPAVTASTAADADLDADIAVDNSEDAELSISDADLRRGRVVCAIDCNPAIIPTMDPRAVEDLCIDFSEVITKILNADHGGLDLQSLCIVPGSTCWVIHVDALVLGYGGNLLDTLFQATRGALHDTLIPKVTVEESTSASTGNTSYEFDVADDETEDLKGCENIPVIVTLFKIGHHHVIDPTPLEEACSDVQLSVAINRKGLPCAIQKTGNGSIEPSQLAEMIQDAKAHGATLFKDMDEAIERQRVRSLNDTK</sequence>
<protein>
    <recommendedName>
        <fullName evidence="6">Ribosomal RNA-processing protein 42</fullName>
    </recommendedName>
</protein>
<dbReference type="GO" id="GO:0005730">
    <property type="term" value="C:nucleolus"/>
    <property type="evidence" value="ECO:0007669"/>
    <property type="project" value="UniProtKB-SubCell"/>
</dbReference>
<reference evidence="9 10" key="1">
    <citation type="journal article" date="2019" name="Sci. Rep.">
        <title>Comparative genomics of chytrid fungi reveal insights into the obligate biotrophic and pathogenic lifestyle of Synchytrium endobioticum.</title>
        <authorList>
            <person name="van de Vossenberg B.T.L.H."/>
            <person name="Warris S."/>
            <person name="Nguyen H.D.T."/>
            <person name="van Gent-Pelzer M.P.E."/>
            <person name="Joly D.L."/>
            <person name="van de Geest H.C."/>
            <person name="Bonants P.J.M."/>
            <person name="Smith D.S."/>
            <person name="Levesque C.A."/>
            <person name="van der Lee T.A.J."/>
        </authorList>
    </citation>
    <scope>NUCLEOTIDE SEQUENCE [LARGE SCALE GENOMIC DNA]</scope>
    <source>
        <strain evidence="9 10">CBS 675.73</strain>
    </source>
</reference>
<accession>A0A507FPH5</accession>
<evidence type="ECO:0000256" key="2">
    <source>
        <dbReference type="ARBA" id="ARBA00004604"/>
    </source>
</evidence>
<evidence type="ECO:0000256" key="5">
    <source>
        <dbReference type="ARBA" id="ARBA00022835"/>
    </source>
</evidence>
<dbReference type="InterPro" id="IPR015847">
    <property type="entry name" value="ExoRNase_PH_dom2"/>
</dbReference>
<dbReference type="PANTHER" id="PTHR11097:SF8">
    <property type="entry name" value="EXOSOME COMPLEX COMPONENT RRP42"/>
    <property type="match status" value="1"/>
</dbReference>
<dbReference type="OrthoDB" id="272245at2759"/>
<feature type="domain" description="Exoribonuclease phosphorolytic" evidence="7">
    <location>
        <begin position="29"/>
        <end position="193"/>
    </location>
</feature>
<dbReference type="GO" id="GO:0034476">
    <property type="term" value="P:U5 snRNA 3'-end processing"/>
    <property type="evidence" value="ECO:0007669"/>
    <property type="project" value="TreeGrafter"/>
</dbReference>
<proteinExistence type="inferred from homology"/>
<evidence type="ECO:0000259" key="8">
    <source>
        <dbReference type="Pfam" id="PF03725"/>
    </source>
</evidence>
<gene>
    <name evidence="9" type="ORF">CcCBS67573_g01477</name>
</gene>
<comment type="similarity">
    <text evidence="3">Belongs to the RNase PH family.</text>
</comment>
<feature type="domain" description="Exoribonuclease phosphorolytic" evidence="8">
    <location>
        <begin position="227"/>
        <end position="289"/>
    </location>
</feature>
<dbReference type="Pfam" id="PF03725">
    <property type="entry name" value="RNase_PH_C"/>
    <property type="match status" value="1"/>
</dbReference>
<dbReference type="GO" id="GO:0000177">
    <property type="term" value="C:cytoplasmic exosome (RNase complex)"/>
    <property type="evidence" value="ECO:0007669"/>
    <property type="project" value="TreeGrafter"/>
</dbReference>
<dbReference type="CDD" id="cd11367">
    <property type="entry name" value="RNase_PH_RRP42"/>
    <property type="match status" value="1"/>
</dbReference>
<dbReference type="InterPro" id="IPR027408">
    <property type="entry name" value="PNPase/RNase_PH_dom_sf"/>
</dbReference>
<dbReference type="GO" id="GO:0071028">
    <property type="term" value="P:nuclear mRNA surveillance"/>
    <property type="evidence" value="ECO:0007669"/>
    <property type="project" value="TreeGrafter"/>
</dbReference>
<evidence type="ECO:0000256" key="3">
    <source>
        <dbReference type="ARBA" id="ARBA00006678"/>
    </source>
</evidence>
<evidence type="ECO:0000313" key="10">
    <source>
        <dbReference type="Proteomes" id="UP000320333"/>
    </source>
</evidence>
<dbReference type="GO" id="GO:0071038">
    <property type="term" value="P:TRAMP-dependent tRNA surveillance pathway"/>
    <property type="evidence" value="ECO:0007669"/>
    <property type="project" value="TreeGrafter"/>
</dbReference>
<dbReference type="AlphaFoldDB" id="A0A507FPH5"/>
<comment type="subcellular location">
    <subcellularLocation>
        <location evidence="1">Cytoplasm</location>
    </subcellularLocation>
    <subcellularLocation>
        <location evidence="2">Nucleus</location>
        <location evidence="2">Nucleolus</location>
    </subcellularLocation>
</comment>
<dbReference type="InterPro" id="IPR050590">
    <property type="entry name" value="Exosome_comp_Rrp42_subfam"/>
</dbReference>
<keyword evidence="10" id="KW-1185">Reference proteome</keyword>
<dbReference type="GO" id="GO:0034475">
    <property type="term" value="P:U4 snRNA 3'-end processing"/>
    <property type="evidence" value="ECO:0007669"/>
    <property type="project" value="TreeGrafter"/>
</dbReference>
<dbReference type="GO" id="GO:0016075">
    <property type="term" value="P:rRNA catabolic process"/>
    <property type="evidence" value="ECO:0007669"/>
    <property type="project" value="TreeGrafter"/>
</dbReference>
<dbReference type="Gene3D" id="3.30.230.70">
    <property type="entry name" value="GHMP Kinase, N-terminal domain"/>
    <property type="match status" value="1"/>
</dbReference>
<evidence type="ECO:0000256" key="6">
    <source>
        <dbReference type="ARBA" id="ARBA00042523"/>
    </source>
</evidence>
<dbReference type="GO" id="GO:0000176">
    <property type="term" value="C:nuclear exosome (RNase complex)"/>
    <property type="evidence" value="ECO:0007669"/>
    <property type="project" value="TreeGrafter"/>
</dbReference>
<name>A0A507FPH5_9FUNG</name>
<dbReference type="GO" id="GO:0071035">
    <property type="term" value="P:nuclear polyadenylation-dependent rRNA catabolic process"/>
    <property type="evidence" value="ECO:0007669"/>
    <property type="project" value="TreeGrafter"/>
</dbReference>
<dbReference type="GO" id="GO:0034473">
    <property type="term" value="P:U1 snRNA 3'-end processing"/>
    <property type="evidence" value="ECO:0007669"/>
    <property type="project" value="TreeGrafter"/>
</dbReference>
<evidence type="ECO:0000313" key="9">
    <source>
        <dbReference type="EMBL" id="TPX77236.1"/>
    </source>
</evidence>
<keyword evidence="4" id="KW-0963">Cytoplasm</keyword>
<keyword evidence="5" id="KW-0271">Exosome</keyword>
<comment type="caution">
    <text evidence="9">The sequence shown here is derived from an EMBL/GenBank/DDBJ whole genome shotgun (WGS) entry which is preliminary data.</text>
</comment>
<evidence type="ECO:0000256" key="1">
    <source>
        <dbReference type="ARBA" id="ARBA00004496"/>
    </source>
</evidence>